<sequence>MSTVSTIALPTPASTGQGFVAPATGEVLNARVVSQGQDGTARLALGKGQQIEVRLPVQIPPGTAIALKVEAGGTEPRLALMVDTNGQPLAPQAARAAMQGTTPANPGQVAPTPQAPVQPPVLVAGAVLTARVTGSAADGTTRLALSGAELAAKLPTPLPEGMRTVAVKVETGGVAPRLAIVVDEQGRPVSADAVRAQVASTQPGGGQGGAGQMRTGPSFPAQLVTPQPATSASGSQPPSLNVSAGDLVSARVVSQAADGTARLSIGRTQVEVRLPVSLTPGTSIAVKAEAGGTEPRLSALVDPQSKPLAGDVARTVNAARVQPGEPVTIVSGPRALPAAGTVTTARVQQPAGDGTPQLAIGKTVVKVPLATLPEPGATVLVKITGTAERPEISLLANRQGQPLTGDAAKALASARATSPAQATVLHGGPQGTSRTDTSPEILNKAIDEARPSAAARQDSLAPLFANAAAVSGKSGPLPPVLQQVVRDLLGFRVPADGITGEQVRSAAARSGLFSEAGAAQAKGQGAAAQIGAPQALRERQDPPAGARAQTVQAAATSGASDALQALVTANVQGGGQADLKSTLFLLRAVLSGFLGDDADLPQAPRAGTPPPPPRAGAQPQGQPPASARLDESASPQQAARALLSDTEAALSRVRLSQFASHGSGTDAASSVRGAQATHWTFEIPLMVGAGTAMAQFQISRDEQGGGTCDQPEAVGWRLHFALDVPETGPVESLVALGSGGTAVTVWAERPDVAMALRGGADELAGVLELAGIDVASVRIRQGRPKQPAVAFGKLSSGQFLDRRT</sequence>
<feature type="region of interest" description="Disordered" evidence="1">
    <location>
        <begin position="196"/>
        <end position="241"/>
    </location>
</feature>
<dbReference type="Pfam" id="PF02120">
    <property type="entry name" value="Flg_hook"/>
    <property type="match status" value="1"/>
</dbReference>
<keyword evidence="3" id="KW-0969">Cilium</keyword>
<evidence type="ECO:0000313" key="4">
    <source>
        <dbReference type="Proteomes" id="UP000244081"/>
    </source>
</evidence>
<feature type="compositionally biased region" description="Low complexity" evidence="1">
    <location>
        <begin position="615"/>
        <end position="627"/>
    </location>
</feature>
<dbReference type="OrthoDB" id="7941698at2"/>
<feature type="region of interest" description="Disordered" evidence="1">
    <location>
        <begin position="414"/>
        <end position="438"/>
    </location>
</feature>
<evidence type="ECO:0000313" key="3">
    <source>
        <dbReference type="EMBL" id="PTW61449.1"/>
    </source>
</evidence>
<name>A0A2T5VCF4_9HYPH</name>
<accession>A0A2T5VCF4</accession>
<gene>
    <name evidence="3" type="ORF">C8N35_102159</name>
</gene>
<keyword evidence="4" id="KW-1185">Reference proteome</keyword>
<dbReference type="InterPro" id="IPR021136">
    <property type="entry name" value="Flagellar_hook_control-like_C"/>
</dbReference>
<organism evidence="3 4">
    <name type="scientific">Breoghania corrubedonensis</name>
    <dbReference type="NCBI Taxonomy" id="665038"/>
    <lineage>
        <taxon>Bacteria</taxon>
        <taxon>Pseudomonadati</taxon>
        <taxon>Pseudomonadota</taxon>
        <taxon>Alphaproteobacteria</taxon>
        <taxon>Hyphomicrobiales</taxon>
        <taxon>Stappiaceae</taxon>
        <taxon>Breoghania</taxon>
    </lineage>
</organism>
<feature type="compositionally biased region" description="Polar residues" evidence="1">
    <location>
        <begin position="224"/>
        <end position="241"/>
    </location>
</feature>
<proteinExistence type="predicted"/>
<reference evidence="3 4" key="1">
    <citation type="submission" date="2018-04" db="EMBL/GenBank/DDBJ databases">
        <title>Genomic Encyclopedia of Archaeal and Bacterial Type Strains, Phase II (KMG-II): from individual species to whole genera.</title>
        <authorList>
            <person name="Goeker M."/>
        </authorList>
    </citation>
    <scope>NUCLEOTIDE SEQUENCE [LARGE SCALE GENOMIC DNA]</scope>
    <source>
        <strain evidence="3 4">DSM 23382</strain>
    </source>
</reference>
<dbReference type="AlphaFoldDB" id="A0A2T5VCF4"/>
<dbReference type="RefSeq" id="WP_107989310.1">
    <property type="nucleotide sequence ID" value="NZ_QAYG01000002.1"/>
</dbReference>
<keyword evidence="3" id="KW-0966">Cell projection</keyword>
<keyword evidence="3" id="KW-0282">Flagellum</keyword>
<evidence type="ECO:0000256" key="1">
    <source>
        <dbReference type="SAM" id="MobiDB-lite"/>
    </source>
</evidence>
<comment type="caution">
    <text evidence="3">The sequence shown here is derived from an EMBL/GenBank/DDBJ whole genome shotgun (WGS) entry which is preliminary data.</text>
</comment>
<feature type="domain" description="Flagellar hook-length control protein-like C-terminal" evidence="2">
    <location>
        <begin position="715"/>
        <end position="787"/>
    </location>
</feature>
<dbReference type="EMBL" id="QAYG01000002">
    <property type="protein sequence ID" value="PTW61449.1"/>
    <property type="molecule type" value="Genomic_DNA"/>
</dbReference>
<feature type="region of interest" description="Disordered" evidence="1">
    <location>
        <begin position="597"/>
        <end position="638"/>
    </location>
</feature>
<evidence type="ECO:0000259" key="2">
    <source>
        <dbReference type="Pfam" id="PF02120"/>
    </source>
</evidence>
<protein>
    <submittedName>
        <fullName evidence="3">Flagellar hook-length control protein FliK</fullName>
    </submittedName>
</protein>
<dbReference type="Proteomes" id="UP000244081">
    <property type="component" value="Unassembled WGS sequence"/>
</dbReference>